<evidence type="ECO:0000313" key="1">
    <source>
        <dbReference type="EMBL" id="MBD6616679.1"/>
    </source>
</evidence>
<protein>
    <submittedName>
        <fullName evidence="1">Uncharacterized protein</fullName>
    </submittedName>
</protein>
<accession>A0AA40VR02</accession>
<dbReference type="Proteomes" id="UP001165986">
    <property type="component" value="Unassembled WGS sequence"/>
</dbReference>
<evidence type="ECO:0000313" key="2">
    <source>
        <dbReference type="Proteomes" id="UP001165986"/>
    </source>
</evidence>
<organism evidence="1 2">
    <name type="scientific">Komarekiella delphini-convector SJRDD-AB1</name>
    <dbReference type="NCBI Taxonomy" id="2593771"/>
    <lineage>
        <taxon>Bacteria</taxon>
        <taxon>Bacillati</taxon>
        <taxon>Cyanobacteriota</taxon>
        <taxon>Cyanophyceae</taxon>
        <taxon>Nostocales</taxon>
        <taxon>Nostocaceae</taxon>
        <taxon>Komarekiella</taxon>
        <taxon>Komarekiella delphini-convector</taxon>
    </lineage>
</organism>
<dbReference type="RefSeq" id="WP_191757908.1">
    <property type="nucleotide sequence ID" value="NZ_VJXY01000011.1"/>
</dbReference>
<reference evidence="1" key="1">
    <citation type="submission" date="2019-07" db="EMBL/GenBank/DDBJ databases">
        <title>Toxilogical consequences of a new and cryptic species of cyanobacteria (Komarekiella delphini-convector) recovered from the epidermis of a bottlenose dolphin and 1500 ft. in the air.</title>
        <authorList>
            <person name="Brown A.O."/>
            <person name="Dvorak P."/>
            <person name="Villanueva C.D."/>
            <person name="Foss A.J."/>
            <person name="Garvey A.D."/>
            <person name="Gibson Q.A."/>
            <person name="Johansen J.R."/>
            <person name="Casamatta D.A."/>
        </authorList>
    </citation>
    <scope>NUCLEOTIDE SEQUENCE</scope>
    <source>
        <strain evidence="1">SJRDD-AB1</strain>
    </source>
</reference>
<dbReference type="EMBL" id="VJXY01000011">
    <property type="protein sequence ID" value="MBD6616679.1"/>
    <property type="molecule type" value="Genomic_DNA"/>
</dbReference>
<keyword evidence="2" id="KW-1185">Reference proteome</keyword>
<gene>
    <name evidence="1" type="ORF">FNW02_12765</name>
</gene>
<name>A0AA40VR02_9NOST</name>
<proteinExistence type="predicted"/>
<comment type="caution">
    <text evidence="1">The sequence shown here is derived from an EMBL/GenBank/DDBJ whole genome shotgun (WGS) entry which is preliminary data.</text>
</comment>
<dbReference type="AlphaFoldDB" id="A0AA40VR02"/>
<sequence>MTCITLLTTITRWQAQLMQQMLIAHDLATRMINLGAKGTASYLEVGILMVSVRSHNKSSKRRARDLYWHEYFR</sequence>